<sequence>MELKHEIKSNFKINENTEFSEVVNYKDGKLMSVLDSLTFNLDNSRIGISVSRDENGNLKIAILNVVKDVKTGNEVAERQVTSFIIDPQGRKVTYTEASFNKPKGVSPHKSVEEKLKNVDEIIKKSINERENYVKTLFNEAKINTKVFNIDTGSEENTRTDEKEA</sequence>
<name>A0A510DXY5_9CREN</name>
<protein>
    <submittedName>
        <fullName evidence="1">Uncharacterized protein</fullName>
    </submittedName>
</protein>
<reference evidence="4" key="1">
    <citation type="submission" date="2018-09" db="EMBL/GenBank/DDBJ databases">
        <title>Complete Genome Sequencing of Sulfolobus sp. JCM 16834.</title>
        <authorList>
            <person name="Kato S."/>
            <person name="Itoh T."/>
            <person name="Ohkuma M."/>
        </authorList>
    </citation>
    <scope>NUCLEOTIDE SEQUENCE [LARGE SCALE GENOMIC DNA]</scope>
    <source>
        <strain evidence="4">IC-007</strain>
    </source>
</reference>
<evidence type="ECO:0000313" key="4">
    <source>
        <dbReference type="Proteomes" id="UP000325030"/>
    </source>
</evidence>
<dbReference type="Proteomes" id="UP000325030">
    <property type="component" value="Chromosome"/>
</dbReference>
<keyword evidence="3" id="KW-1185">Reference proteome</keyword>
<evidence type="ECO:0000313" key="1">
    <source>
        <dbReference type="EMBL" id="BBG25049.1"/>
    </source>
</evidence>
<dbReference type="AlphaFoldDB" id="A0A510DXY5"/>
<accession>A0A510E5M9</accession>
<dbReference type="GeneID" id="41718688"/>
<dbReference type="Proteomes" id="UP000322983">
    <property type="component" value="Chromosome"/>
</dbReference>
<proteinExistence type="predicted"/>
<dbReference type="RefSeq" id="WP_054846197.1">
    <property type="nucleotide sequence ID" value="NZ_AP018929.1"/>
</dbReference>
<dbReference type="EMBL" id="AP018930">
    <property type="protein sequence ID" value="BBG27831.1"/>
    <property type="molecule type" value="Genomic_DNA"/>
</dbReference>
<dbReference type="OrthoDB" id="43534at2157"/>
<evidence type="ECO:0000313" key="2">
    <source>
        <dbReference type="EMBL" id="BBG27831.1"/>
    </source>
</evidence>
<accession>A0A510DXY5</accession>
<gene>
    <name evidence="1" type="ORF">IC006_2384</name>
    <name evidence="2" type="ORF">IC007_2386</name>
</gene>
<dbReference type="EMBL" id="AP018929">
    <property type="protein sequence ID" value="BBG25049.1"/>
    <property type="molecule type" value="Genomic_DNA"/>
</dbReference>
<evidence type="ECO:0000313" key="3">
    <source>
        <dbReference type="Proteomes" id="UP000322983"/>
    </source>
</evidence>
<organism evidence="1 3">
    <name type="scientific">Sulfuracidifex tepidarius</name>
    <dbReference type="NCBI Taxonomy" id="1294262"/>
    <lineage>
        <taxon>Archaea</taxon>
        <taxon>Thermoproteota</taxon>
        <taxon>Thermoprotei</taxon>
        <taxon>Sulfolobales</taxon>
        <taxon>Sulfolobaceae</taxon>
        <taxon>Sulfuracidifex</taxon>
    </lineage>
</organism>
<dbReference type="KEGG" id="step:IC006_2384"/>
<reference evidence="1 3" key="2">
    <citation type="journal article" date="2020" name="Int. J. Syst. Evol. Microbiol.">
        <title>Sulfuracidifex tepidarius gen. nov., sp. nov. and transfer of Sulfolobus metallicus Huber and Stetter 1992 to the genus Sulfuracidifex as Sulfuracidifex metallicus comb. nov.</title>
        <authorList>
            <person name="Itoh T."/>
            <person name="Miura T."/>
            <person name="Sakai H.D."/>
            <person name="Kato S."/>
            <person name="Ohkuma M."/>
            <person name="Takashina T."/>
        </authorList>
    </citation>
    <scope>NUCLEOTIDE SEQUENCE [LARGE SCALE GENOMIC DNA]</scope>
    <source>
        <strain evidence="1 3">IC-006</strain>
        <strain evidence="2">IC-007</strain>
    </source>
</reference>